<name>A0A0K9Q057_ZOSMR</name>
<comment type="caution">
    <text evidence="2">The sequence shown here is derived from an EMBL/GenBank/DDBJ whole genome shotgun (WGS) entry which is preliminary data.</text>
</comment>
<sequence>MTTREAVNRSAGRADDEAASAKRMRSPGNSSGGAVRKRKKEAGGTEDYETEEEPGTETKQPEEVEEDRLTSQMEELTPKPSSKTSNKGSRSKQRDSNSSGTHSPTPTDKKLSKNKMKLRARREAKRNEMEIMDKEISAKSREDYLIESRDLSNNGLIGHIVHHGRALRWILQRLTTLLNGMHWKGHWQILDLMMVQSH</sequence>
<keyword evidence="3" id="KW-1185">Reference proteome</keyword>
<feature type="compositionally biased region" description="Polar residues" evidence="1">
    <location>
        <begin position="70"/>
        <end position="88"/>
    </location>
</feature>
<feature type="compositionally biased region" description="Acidic residues" evidence="1">
    <location>
        <begin position="44"/>
        <end position="55"/>
    </location>
</feature>
<protein>
    <submittedName>
        <fullName evidence="2">Uncharacterized protein</fullName>
    </submittedName>
</protein>
<gene>
    <name evidence="2" type="ORF">ZOSMA_1249G00040</name>
</gene>
<evidence type="ECO:0000313" key="2">
    <source>
        <dbReference type="EMBL" id="KMZ74651.1"/>
    </source>
</evidence>
<feature type="region of interest" description="Disordered" evidence="1">
    <location>
        <begin position="1"/>
        <end position="118"/>
    </location>
</feature>
<dbReference type="AlphaFoldDB" id="A0A0K9Q057"/>
<accession>A0A0K9Q057</accession>
<evidence type="ECO:0000256" key="1">
    <source>
        <dbReference type="SAM" id="MobiDB-lite"/>
    </source>
</evidence>
<organism evidence="2 3">
    <name type="scientific">Zostera marina</name>
    <name type="common">Eelgrass</name>
    <dbReference type="NCBI Taxonomy" id="29655"/>
    <lineage>
        <taxon>Eukaryota</taxon>
        <taxon>Viridiplantae</taxon>
        <taxon>Streptophyta</taxon>
        <taxon>Embryophyta</taxon>
        <taxon>Tracheophyta</taxon>
        <taxon>Spermatophyta</taxon>
        <taxon>Magnoliopsida</taxon>
        <taxon>Liliopsida</taxon>
        <taxon>Zosteraceae</taxon>
        <taxon>Zostera</taxon>
    </lineage>
</organism>
<feature type="compositionally biased region" description="Polar residues" evidence="1">
    <location>
        <begin position="96"/>
        <end position="106"/>
    </location>
</feature>
<dbReference type="EMBL" id="LFYR01000264">
    <property type="protein sequence ID" value="KMZ74651.1"/>
    <property type="molecule type" value="Genomic_DNA"/>
</dbReference>
<reference evidence="3" key="1">
    <citation type="journal article" date="2016" name="Nature">
        <title>The genome of the seagrass Zostera marina reveals angiosperm adaptation to the sea.</title>
        <authorList>
            <person name="Olsen J.L."/>
            <person name="Rouze P."/>
            <person name="Verhelst B."/>
            <person name="Lin Y.-C."/>
            <person name="Bayer T."/>
            <person name="Collen J."/>
            <person name="Dattolo E."/>
            <person name="De Paoli E."/>
            <person name="Dittami S."/>
            <person name="Maumus F."/>
            <person name="Michel G."/>
            <person name="Kersting A."/>
            <person name="Lauritano C."/>
            <person name="Lohaus R."/>
            <person name="Toepel M."/>
            <person name="Tonon T."/>
            <person name="Vanneste K."/>
            <person name="Amirebrahimi M."/>
            <person name="Brakel J."/>
            <person name="Bostroem C."/>
            <person name="Chovatia M."/>
            <person name="Grimwood J."/>
            <person name="Jenkins J.W."/>
            <person name="Jueterbock A."/>
            <person name="Mraz A."/>
            <person name="Stam W.T."/>
            <person name="Tice H."/>
            <person name="Bornberg-Bauer E."/>
            <person name="Green P.J."/>
            <person name="Pearson G.A."/>
            <person name="Procaccini G."/>
            <person name="Duarte C.M."/>
            <person name="Schmutz J."/>
            <person name="Reusch T.B.H."/>
            <person name="Van de Peer Y."/>
        </authorList>
    </citation>
    <scope>NUCLEOTIDE SEQUENCE [LARGE SCALE GENOMIC DNA]</scope>
    <source>
        <strain evidence="3">cv. Finnish</strain>
    </source>
</reference>
<dbReference type="Proteomes" id="UP000036987">
    <property type="component" value="Unassembled WGS sequence"/>
</dbReference>
<proteinExistence type="predicted"/>
<evidence type="ECO:0000313" key="3">
    <source>
        <dbReference type="Proteomes" id="UP000036987"/>
    </source>
</evidence>